<reference evidence="12" key="2">
    <citation type="journal article" date="2021" name="PeerJ">
        <title>Extensive microbial diversity within the chicken gut microbiome revealed by metagenomics and culture.</title>
        <authorList>
            <person name="Gilroy R."/>
            <person name="Ravi A."/>
            <person name="Getino M."/>
            <person name="Pursley I."/>
            <person name="Horton D.L."/>
            <person name="Alikhan N.F."/>
            <person name="Baker D."/>
            <person name="Gharbi K."/>
            <person name="Hall N."/>
            <person name="Watson M."/>
            <person name="Adriaenssens E.M."/>
            <person name="Foster-Nyarko E."/>
            <person name="Jarju S."/>
            <person name="Secka A."/>
            <person name="Antonio M."/>
            <person name="Oren A."/>
            <person name="Chaudhuri R.R."/>
            <person name="La Ragione R."/>
            <person name="Hildebrand F."/>
            <person name="Pallen M.J."/>
        </authorList>
    </citation>
    <scope>NUCLEOTIDE SEQUENCE</scope>
    <source>
        <strain evidence="12">ChiSxjej2B14-8506</strain>
    </source>
</reference>
<sequence length="203" mass="22335">MGKRLGIMGGTFNPIHNGHLAIAGMARRELQLDEVWFMPTGDSPHKRVDVPGWQRLQMVELALAGMEGFTVSDMEVRRAGRSYTCDTLRAIHACEPGVELVFILGGDMFLDIPSWREPGEIIALAALAAAPRPGEDVVRLEHMVHYLRVTFGARVDVLRGMGPDISSTEIRGMVRAGRDISALVPPAVAKYISDNKLYTAREI</sequence>
<evidence type="ECO:0000256" key="5">
    <source>
        <dbReference type="ARBA" id="ARBA00022695"/>
    </source>
</evidence>
<dbReference type="InterPro" id="IPR004821">
    <property type="entry name" value="Cyt_trans-like"/>
</dbReference>
<dbReference type="PANTHER" id="PTHR39321">
    <property type="entry name" value="NICOTINATE-NUCLEOTIDE ADENYLYLTRANSFERASE-RELATED"/>
    <property type="match status" value="1"/>
</dbReference>
<evidence type="ECO:0000256" key="2">
    <source>
        <dbReference type="ARBA" id="ARBA00005019"/>
    </source>
</evidence>
<reference evidence="12" key="1">
    <citation type="submission" date="2020-10" db="EMBL/GenBank/DDBJ databases">
        <authorList>
            <person name="Gilroy R."/>
        </authorList>
    </citation>
    <scope>NUCLEOTIDE SEQUENCE</scope>
    <source>
        <strain evidence="12">ChiSxjej2B14-8506</strain>
    </source>
</reference>
<keyword evidence="4 10" id="KW-0808">Transferase</keyword>
<dbReference type="EC" id="2.7.7.18" evidence="10"/>
<dbReference type="NCBIfam" id="NF000840">
    <property type="entry name" value="PRK00071.1-3"/>
    <property type="match status" value="1"/>
</dbReference>
<comment type="catalytic activity">
    <reaction evidence="9 10">
        <text>nicotinate beta-D-ribonucleotide + ATP + H(+) = deamido-NAD(+) + diphosphate</text>
        <dbReference type="Rhea" id="RHEA:22860"/>
        <dbReference type="ChEBI" id="CHEBI:15378"/>
        <dbReference type="ChEBI" id="CHEBI:30616"/>
        <dbReference type="ChEBI" id="CHEBI:33019"/>
        <dbReference type="ChEBI" id="CHEBI:57502"/>
        <dbReference type="ChEBI" id="CHEBI:58437"/>
        <dbReference type="EC" id="2.7.7.18"/>
    </reaction>
</comment>
<dbReference type="AlphaFoldDB" id="A0A9D1LPY5"/>
<dbReference type="GO" id="GO:0009435">
    <property type="term" value="P:NAD+ biosynthetic process"/>
    <property type="evidence" value="ECO:0007669"/>
    <property type="project" value="UniProtKB-UniRule"/>
</dbReference>
<comment type="caution">
    <text evidence="12">The sequence shown here is derived from an EMBL/GenBank/DDBJ whole genome shotgun (WGS) entry which is preliminary data.</text>
</comment>
<dbReference type="PANTHER" id="PTHR39321:SF3">
    <property type="entry name" value="PHOSPHOPANTETHEINE ADENYLYLTRANSFERASE"/>
    <property type="match status" value="1"/>
</dbReference>
<feature type="domain" description="Cytidyltransferase-like" evidence="11">
    <location>
        <begin position="7"/>
        <end position="171"/>
    </location>
</feature>
<evidence type="ECO:0000256" key="1">
    <source>
        <dbReference type="ARBA" id="ARBA00002324"/>
    </source>
</evidence>
<comment type="function">
    <text evidence="1 10">Catalyzes the reversible adenylation of nicotinate mononucleotide (NaMN) to nicotinic acid adenine dinucleotide (NaAD).</text>
</comment>
<dbReference type="Gene3D" id="3.40.50.620">
    <property type="entry name" value="HUPs"/>
    <property type="match status" value="1"/>
</dbReference>
<keyword evidence="5 10" id="KW-0548">Nucleotidyltransferase</keyword>
<dbReference type="NCBIfam" id="TIGR00482">
    <property type="entry name" value="nicotinate (nicotinamide) nucleotide adenylyltransferase"/>
    <property type="match status" value="1"/>
</dbReference>
<evidence type="ECO:0000256" key="3">
    <source>
        <dbReference type="ARBA" id="ARBA00022642"/>
    </source>
</evidence>
<dbReference type="InterPro" id="IPR005248">
    <property type="entry name" value="NadD/NMNAT"/>
</dbReference>
<comment type="pathway">
    <text evidence="2 10">Cofactor biosynthesis; NAD(+) biosynthesis; deamido-NAD(+) from nicotinate D-ribonucleotide: step 1/1.</text>
</comment>
<evidence type="ECO:0000313" key="13">
    <source>
        <dbReference type="Proteomes" id="UP000824123"/>
    </source>
</evidence>
<dbReference type="Proteomes" id="UP000824123">
    <property type="component" value="Unassembled WGS sequence"/>
</dbReference>
<comment type="similarity">
    <text evidence="10">Belongs to the NadD family.</text>
</comment>
<dbReference type="SUPFAM" id="SSF52374">
    <property type="entry name" value="Nucleotidylyl transferase"/>
    <property type="match status" value="1"/>
</dbReference>
<dbReference type="Pfam" id="PF01467">
    <property type="entry name" value="CTP_transf_like"/>
    <property type="match status" value="1"/>
</dbReference>
<proteinExistence type="inferred from homology"/>
<evidence type="ECO:0000256" key="7">
    <source>
        <dbReference type="ARBA" id="ARBA00022840"/>
    </source>
</evidence>
<keyword evidence="8 10" id="KW-0520">NAD</keyword>
<evidence type="ECO:0000259" key="11">
    <source>
        <dbReference type="Pfam" id="PF01467"/>
    </source>
</evidence>
<evidence type="ECO:0000256" key="8">
    <source>
        <dbReference type="ARBA" id="ARBA00023027"/>
    </source>
</evidence>
<dbReference type="HAMAP" id="MF_00244">
    <property type="entry name" value="NaMN_adenylyltr"/>
    <property type="match status" value="1"/>
</dbReference>
<evidence type="ECO:0000256" key="10">
    <source>
        <dbReference type="HAMAP-Rule" id="MF_00244"/>
    </source>
</evidence>
<keyword evidence="6 10" id="KW-0547">Nucleotide-binding</keyword>
<dbReference type="EMBL" id="DVNK01000009">
    <property type="protein sequence ID" value="HIU45868.1"/>
    <property type="molecule type" value="Genomic_DNA"/>
</dbReference>
<dbReference type="InterPro" id="IPR014729">
    <property type="entry name" value="Rossmann-like_a/b/a_fold"/>
</dbReference>
<accession>A0A9D1LPY5</accession>
<name>A0A9D1LPY5_9FIRM</name>
<evidence type="ECO:0000256" key="4">
    <source>
        <dbReference type="ARBA" id="ARBA00022679"/>
    </source>
</evidence>
<evidence type="ECO:0000256" key="9">
    <source>
        <dbReference type="ARBA" id="ARBA00048721"/>
    </source>
</evidence>
<dbReference type="NCBIfam" id="TIGR00125">
    <property type="entry name" value="cyt_tran_rel"/>
    <property type="match status" value="1"/>
</dbReference>
<protein>
    <recommendedName>
        <fullName evidence="10">Probable nicotinate-nucleotide adenylyltransferase</fullName>
        <ecNumber evidence="10">2.7.7.18</ecNumber>
    </recommendedName>
    <alternativeName>
        <fullName evidence="10">Deamido-NAD(+) diphosphorylase</fullName>
    </alternativeName>
    <alternativeName>
        <fullName evidence="10">Deamido-NAD(+) pyrophosphorylase</fullName>
    </alternativeName>
    <alternativeName>
        <fullName evidence="10">Nicotinate mononucleotide adenylyltransferase</fullName>
        <shortName evidence="10">NaMN adenylyltransferase</shortName>
    </alternativeName>
</protein>
<gene>
    <name evidence="10 12" type="primary">nadD</name>
    <name evidence="12" type="ORF">IAC59_01245</name>
</gene>
<dbReference type="GO" id="GO:0004515">
    <property type="term" value="F:nicotinate-nucleotide adenylyltransferase activity"/>
    <property type="evidence" value="ECO:0007669"/>
    <property type="project" value="UniProtKB-UniRule"/>
</dbReference>
<keyword evidence="3 10" id="KW-0662">Pyridine nucleotide biosynthesis</keyword>
<evidence type="ECO:0000313" key="12">
    <source>
        <dbReference type="EMBL" id="HIU45868.1"/>
    </source>
</evidence>
<dbReference type="GO" id="GO:0005524">
    <property type="term" value="F:ATP binding"/>
    <property type="evidence" value="ECO:0007669"/>
    <property type="project" value="UniProtKB-KW"/>
</dbReference>
<keyword evidence="7 10" id="KW-0067">ATP-binding</keyword>
<evidence type="ECO:0000256" key="6">
    <source>
        <dbReference type="ARBA" id="ARBA00022741"/>
    </source>
</evidence>
<dbReference type="CDD" id="cd02165">
    <property type="entry name" value="NMNAT"/>
    <property type="match status" value="1"/>
</dbReference>
<organism evidence="12 13">
    <name type="scientific">Candidatus Fimadaptatus faecigallinarum</name>
    <dbReference type="NCBI Taxonomy" id="2840814"/>
    <lineage>
        <taxon>Bacteria</taxon>
        <taxon>Bacillati</taxon>
        <taxon>Bacillota</taxon>
        <taxon>Clostridia</taxon>
        <taxon>Eubacteriales</taxon>
        <taxon>Candidatus Fimadaptatus</taxon>
    </lineage>
</organism>